<comment type="caution">
    <text evidence="1">The sequence shown here is derived from an EMBL/GenBank/DDBJ whole genome shotgun (WGS) entry which is preliminary data.</text>
</comment>
<proteinExistence type="predicted"/>
<protein>
    <submittedName>
        <fullName evidence="1">Uncharacterized protein</fullName>
    </submittedName>
</protein>
<dbReference type="InterPro" id="IPR029063">
    <property type="entry name" value="SAM-dependent_MTases_sf"/>
</dbReference>
<accession>A0A081K628</accession>
<keyword evidence="2" id="KW-1185">Reference proteome</keyword>
<sequence length="265" mass="30895">MMDEIARPTGSETARYVKNEQLAHEKLKAYGRSVVLSPVEFEIFRLCKINVKENIPFRLRDEWYSGNWMKKCEITVHPNIIRRIFSQHNHSVIFRMPRGEEILLLCCGNKPVDFSLDSTERHIHPRAYTVDRNPGMNPCAVMDWLKADSRSFLDRRFSVIVDEGSLYHMCKTSRYRHAKLVNYFKAASEKIRKDGLLLITGCSRGDYQYLNFHPQFEKLAFVQSREIPDRKTAESIKQYISLPSPGLVDNLEYQVYQGVAVLKKT</sequence>
<dbReference type="EMBL" id="JOJP01000001">
    <property type="protein sequence ID" value="KEI69604.1"/>
    <property type="molecule type" value="Genomic_DNA"/>
</dbReference>
<dbReference type="RefSeq" id="WP_020581959.1">
    <property type="nucleotide sequence ID" value="NZ_JOJP01000001.1"/>
</dbReference>
<evidence type="ECO:0000313" key="2">
    <source>
        <dbReference type="Proteomes" id="UP000027997"/>
    </source>
</evidence>
<dbReference type="SUPFAM" id="SSF53335">
    <property type="entry name" value="S-adenosyl-L-methionine-dependent methyltransferases"/>
    <property type="match status" value="1"/>
</dbReference>
<evidence type="ECO:0000313" key="1">
    <source>
        <dbReference type="EMBL" id="KEI69604.1"/>
    </source>
</evidence>
<reference evidence="1 2" key="1">
    <citation type="submission" date="2014-06" db="EMBL/GenBank/DDBJ databases">
        <title>Whole Genome Sequences of Three Symbiotic Endozoicomonas Bacteria.</title>
        <authorList>
            <person name="Neave M.J."/>
            <person name="Apprill A."/>
            <person name="Voolstra C.R."/>
        </authorList>
    </citation>
    <scope>NUCLEOTIDE SEQUENCE [LARGE SCALE GENOMIC DNA]</scope>
    <source>
        <strain evidence="1 2">DSM 22380</strain>
    </source>
</reference>
<gene>
    <name evidence="1" type="ORF">GV64_01575</name>
</gene>
<name>A0A081K628_9GAMM</name>
<organism evidence="1 2">
    <name type="scientific">Endozoicomonas elysicola</name>
    <dbReference type="NCBI Taxonomy" id="305900"/>
    <lineage>
        <taxon>Bacteria</taxon>
        <taxon>Pseudomonadati</taxon>
        <taxon>Pseudomonadota</taxon>
        <taxon>Gammaproteobacteria</taxon>
        <taxon>Oceanospirillales</taxon>
        <taxon>Endozoicomonadaceae</taxon>
        <taxon>Endozoicomonas</taxon>
    </lineage>
</organism>
<dbReference type="Proteomes" id="UP000027997">
    <property type="component" value="Unassembled WGS sequence"/>
</dbReference>
<dbReference type="AlphaFoldDB" id="A0A081K628"/>